<feature type="region of interest" description="Disordered" evidence="6">
    <location>
        <begin position="43"/>
        <end position="69"/>
    </location>
</feature>
<evidence type="ECO:0000256" key="4">
    <source>
        <dbReference type="ARBA" id="ARBA00035244"/>
    </source>
</evidence>
<comment type="subunit">
    <text evidence="5">Part of the 50S ribosomal subunit.</text>
</comment>
<dbReference type="GO" id="GO:0003735">
    <property type="term" value="F:structural constituent of ribosome"/>
    <property type="evidence" value="ECO:0007669"/>
    <property type="project" value="InterPro"/>
</dbReference>
<dbReference type="Proteomes" id="UP000076079">
    <property type="component" value="Chromosome"/>
</dbReference>
<dbReference type="Pfam" id="PF00573">
    <property type="entry name" value="Ribosomal_L4"/>
    <property type="match status" value="1"/>
</dbReference>
<comment type="function">
    <text evidence="5">One of the primary rRNA binding proteins, this protein initially binds near the 5'-end of the 23S rRNA. It is important during the early stages of 50S assembly. It makes multiple contacts with different domains of the 23S rRNA in the assembled 50S subunit and ribosome.</text>
</comment>
<keyword evidence="5" id="KW-0694">RNA-binding</keyword>
<dbReference type="PANTHER" id="PTHR10746">
    <property type="entry name" value="50S RIBOSOMAL PROTEIN L4"/>
    <property type="match status" value="1"/>
</dbReference>
<dbReference type="GO" id="GO:0019843">
    <property type="term" value="F:rRNA binding"/>
    <property type="evidence" value="ECO:0007669"/>
    <property type="project" value="UniProtKB-UniRule"/>
</dbReference>
<dbReference type="PATRIC" id="fig|1813736.3.peg.5136"/>
<dbReference type="InterPro" id="IPR023574">
    <property type="entry name" value="Ribosomal_uL4_dom_sf"/>
</dbReference>
<dbReference type="HAMAP" id="MF_01328_B">
    <property type="entry name" value="Ribosomal_uL4_B"/>
    <property type="match status" value="1"/>
</dbReference>
<proteinExistence type="inferred from homology"/>
<dbReference type="SUPFAM" id="SSF52166">
    <property type="entry name" value="Ribosomal protein L4"/>
    <property type="match status" value="1"/>
</dbReference>
<comment type="function">
    <text evidence="5">Forms part of the polypeptide exit tunnel.</text>
</comment>
<dbReference type="GO" id="GO:1990904">
    <property type="term" value="C:ribonucleoprotein complex"/>
    <property type="evidence" value="ECO:0007669"/>
    <property type="project" value="UniProtKB-KW"/>
</dbReference>
<dbReference type="InterPro" id="IPR013005">
    <property type="entry name" value="Ribosomal_uL4-like"/>
</dbReference>
<comment type="similarity">
    <text evidence="1 5">Belongs to the universal ribosomal protein uL4 family.</text>
</comment>
<dbReference type="RefSeq" id="WP_110173161.1">
    <property type="nucleotide sequence ID" value="NZ_CP015136.1"/>
</dbReference>
<reference evidence="8" key="2">
    <citation type="submission" date="2016-04" db="EMBL/GenBank/DDBJ databases">
        <title>First Complete Genome Sequence of a Subdivision 6 Acidobacterium.</title>
        <authorList>
            <person name="Huang S."/>
            <person name="Vieira S."/>
            <person name="Bunk B."/>
            <person name="Riedel T."/>
            <person name="Sproeer C."/>
            <person name="Overmann J."/>
        </authorList>
    </citation>
    <scope>NUCLEOTIDE SEQUENCE [LARGE SCALE GENOMIC DNA]</scope>
    <source>
        <strain evidence="8">DSM 100886 HEG_-6_39</strain>
    </source>
</reference>
<reference evidence="7 8" key="1">
    <citation type="journal article" date="2016" name="Genome Announc.">
        <title>First Complete Genome Sequence of a Subdivision 6 Acidobacterium Strain.</title>
        <authorList>
            <person name="Huang S."/>
            <person name="Vieira S."/>
            <person name="Bunk B."/>
            <person name="Riedel T."/>
            <person name="Sproer C."/>
            <person name="Overmann J."/>
        </authorList>
    </citation>
    <scope>NUCLEOTIDE SEQUENCE [LARGE SCALE GENOMIC DNA]</scope>
    <source>
        <strain evidence="8">DSM 100886 HEG_-6_39</strain>
    </source>
</reference>
<dbReference type="Gene3D" id="3.40.1370.10">
    <property type="match status" value="1"/>
</dbReference>
<evidence type="ECO:0000256" key="1">
    <source>
        <dbReference type="ARBA" id="ARBA00010528"/>
    </source>
</evidence>
<evidence type="ECO:0000313" key="8">
    <source>
        <dbReference type="Proteomes" id="UP000076079"/>
    </source>
</evidence>
<dbReference type="EMBL" id="CP015136">
    <property type="protein sequence ID" value="AMY11627.1"/>
    <property type="molecule type" value="Genomic_DNA"/>
</dbReference>
<dbReference type="STRING" id="1855912.LuPra_04878"/>
<name>A0A143PSB2_LUTPR</name>
<gene>
    <name evidence="5 7" type="primary">rplD</name>
    <name evidence="7" type="ORF">LuPra_04878</name>
</gene>
<dbReference type="InterPro" id="IPR002136">
    <property type="entry name" value="Ribosomal_uL4"/>
</dbReference>
<dbReference type="KEGG" id="abac:LuPra_04878"/>
<evidence type="ECO:0000256" key="5">
    <source>
        <dbReference type="HAMAP-Rule" id="MF_01328"/>
    </source>
</evidence>
<evidence type="ECO:0000256" key="2">
    <source>
        <dbReference type="ARBA" id="ARBA00022980"/>
    </source>
</evidence>
<organism evidence="7 8">
    <name type="scientific">Luteitalea pratensis</name>
    <dbReference type="NCBI Taxonomy" id="1855912"/>
    <lineage>
        <taxon>Bacteria</taxon>
        <taxon>Pseudomonadati</taxon>
        <taxon>Acidobacteriota</taxon>
        <taxon>Vicinamibacteria</taxon>
        <taxon>Vicinamibacterales</taxon>
        <taxon>Vicinamibacteraceae</taxon>
        <taxon>Luteitalea</taxon>
    </lineage>
</organism>
<evidence type="ECO:0000313" key="7">
    <source>
        <dbReference type="EMBL" id="AMY11627.1"/>
    </source>
</evidence>
<dbReference type="GO" id="GO:0006412">
    <property type="term" value="P:translation"/>
    <property type="evidence" value="ECO:0007669"/>
    <property type="project" value="UniProtKB-UniRule"/>
</dbReference>
<dbReference type="NCBIfam" id="TIGR03953">
    <property type="entry name" value="rplD_bact"/>
    <property type="match status" value="1"/>
</dbReference>
<keyword evidence="8" id="KW-1185">Reference proteome</keyword>
<keyword evidence="5" id="KW-0699">rRNA-binding</keyword>
<dbReference type="OrthoDB" id="9803201at2"/>
<sequence>MQLDVVNTSNQKVGALDLRDEVFGNRVRTDLIWEAVRHEQAEARRGTHATKTRGEVAGSGRKLWKQKGTGRARVSDVRNPIWRKGGTTLGPQPRDYGYAFPKKMALGALRDALAAKIRDGQVVVVDALAVTEAKTRAAAQLLKDLGHTRKTLVIDVAPADALVLSTRNLPGVKLVPANRVTARDVMDCARVIASQAALTRLQETLG</sequence>
<dbReference type="GO" id="GO:0005840">
    <property type="term" value="C:ribosome"/>
    <property type="evidence" value="ECO:0007669"/>
    <property type="project" value="UniProtKB-KW"/>
</dbReference>
<keyword evidence="3 5" id="KW-0687">Ribonucleoprotein</keyword>
<accession>A0A143PSB2</accession>
<keyword evidence="2 5" id="KW-0689">Ribosomal protein</keyword>
<dbReference type="AlphaFoldDB" id="A0A143PSB2"/>
<protein>
    <recommendedName>
        <fullName evidence="4 5">Large ribosomal subunit protein uL4</fullName>
    </recommendedName>
</protein>
<evidence type="ECO:0000256" key="6">
    <source>
        <dbReference type="SAM" id="MobiDB-lite"/>
    </source>
</evidence>
<dbReference type="PANTHER" id="PTHR10746:SF6">
    <property type="entry name" value="LARGE RIBOSOMAL SUBUNIT PROTEIN UL4M"/>
    <property type="match status" value="1"/>
</dbReference>
<evidence type="ECO:0000256" key="3">
    <source>
        <dbReference type="ARBA" id="ARBA00023274"/>
    </source>
</evidence>